<evidence type="ECO:0000313" key="5">
    <source>
        <dbReference type="EMBL" id="CAF4150944.1"/>
    </source>
</evidence>
<dbReference type="AlphaFoldDB" id="A0A819Y5C7"/>
<dbReference type="Gene3D" id="3.40.50.720">
    <property type="entry name" value="NAD(P)-binding Rossmann-like Domain"/>
    <property type="match status" value="1"/>
</dbReference>
<comment type="caution">
    <text evidence="5">The sequence shown here is derived from an EMBL/GenBank/DDBJ whole genome shotgun (WGS) entry which is preliminary data.</text>
</comment>
<dbReference type="EMBL" id="CAJOAZ010006991">
    <property type="protein sequence ID" value="CAF4150944.1"/>
    <property type="molecule type" value="Genomic_DNA"/>
</dbReference>
<organism evidence="5 6">
    <name type="scientific">Adineta steineri</name>
    <dbReference type="NCBI Taxonomy" id="433720"/>
    <lineage>
        <taxon>Eukaryota</taxon>
        <taxon>Metazoa</taxon>
        <taxon>Spiralia</taxon>
        <taxon>Gnathifera</taxon>
        <taxon>Rotifera</taxon>
        <taxon>Eurotatoria</taxon>
        <taxon>Bdelloidea</taxon>
        <taxon>Adinetida</taxon>
        <taxon>Adinetidae</taxon>
        <taxon>Adineta</taxon>
    </lineage>
</organism>
<gene>
    <name evidence="5" type="ORF">OXD698_LOCUS38066</name>
</gene>
<dbReference type="Proteomes" id="UP000663844">
    <property type="component" value="Unassembled WGS sequence"/>
</dbReference>
<reference evidence="5" key="1">
    <citation type="submission" date="2021-02" db="EMBL/GenBank/DDBJ databases">
        <authorList>
            <person name="Nowell W R."/>
        </authorList>
    </citation>
    <scope>NUCLEOTIDE SEQUENCE</scope>
</reference>
<feature type="non-terminal residue" evidence="5">
    <location>
        <position position="1"/>
    </location>
</feature>
<dbReference type="InterPro" id="IPR002347">
    <property type="entry name" value="SDR_fam"/>
</dbReference>
<accession>A0A819Y5C7</accession>
<protein>
    <submittedName>
        <fullName evidence="5">Uncharacterized protein</fullName>
    </submittedName>
</protein>
<keyword evidence="3" id="KW-0560">Oxidoreductase</keyword>
<comment type="similarity">
    <text evidence="1 4">Belongs to the short-chain dehydrogenases/reductases (SDR) family.</text>
</comment>
<name>A0A819Y5C7_9BILA</name>
<dbReference type="PANTHER" id="PTHR43963">
    <property type="entry name" value="CARBONYL REDUCTASE 1-RELATED"/>
    <property type="match status" value="1"/>
</dbReference>
<evidence type="ECO:0000256" key="1">
    <source>
        <dbReference type="ARBA" id="ARBA00006484"/>
    </source>
</evidence>
<keyword evidence="2" id="KW-0521">NADP</keyword>
<dbReference type="PANTHER" id="PTHR43963:SF6">
    <property type="entry name" value="CHAIN DEHYDROGENASE FAMILY PROTEIN, PUTATIVE (AFU_ORTHOLOGUE AFUA_3G15350)-RELATED"/>
    <property type="match status" value="1"/>
</dbReference>
<dbReference type="Pfam" id="PF00106">
    <property type="entry name" value="adh_short"/>
    <property type="match status" value="2"/>
</dbReference>
<evidence type="ECO:0000256" key="2">
    <source>
        <dbReference type="ARBA" id="ARBA00022857"/>
    </source>
</evidence>
<evidence type="ECO:0000256" key="3">
    <source>
        <dbReference type="ARBA" id="ARBA00023002"/>
    </source>
</evidence>
<dbReference type="InterPro" id="IPR036291">
    <property type="entry name" value="NAD(P)-bd_dom_sf"/>
</dbReference>
<dbReference type="PRINTS" id="PR00080">
    <property type="entry name" value="SDRFAMILY"/>
</dbReference>
<evidence type="ECO:0000256" key="4">
    <source>
        <dbReference type="RuleBase" id="RU000363"/>
    </source>
</evidence>
<dbReference type="GO" id="GO:0016491">
    <property type="term" value="F:oxidoreductase activity"/>
    <property type="evidence" value="ECO:0007669"/>
    <property type="project" value="UniProtKB-KW"/>
</dbReference>
<proteinExistence type="inferred from homology"/>
<evidence type="ECO:0000313" key="6">
    <source>
        <dbReference type="Proteomes" id="UP000663844"/>
    </source>
</evidence>
<dbReference type="SUPFAM" id="SSF51735">
    <property type="entry name" value="NAD(P)-binding Rossmann-fold domains"/>
    <property type="match status" value="1"/>
</dbReference>
<dbReference type="PRINTS" id="PR00081">
    <property type="entry name" value="GDHRDH"/>
</dbReference>
<sequence length="392" mass="44243">GSPSNVKVLVLDTSSKKSIEQAKEELQNKYGGHLDVLINNAGIALNDSSLKALKDTFDTNFYGVKYMNDTMSPILRDDGRIVNVSSSVGTMAMRECSQDLKTKFLDPNLTDNQLEQSFAELIKTVEEGKDPKTVGFNPLILQGLNNFFASYYGASKLGVNILTRIEARDWEKKYSAKNVIISAVCPGFCATDINDNAQGGRSAELGADSILHAVYTENLENGQFWRDGSQLPLEKKASDGFLQNIKRNCIDDFGKHQNLNKIDLNQITQTSRSYSQNEFQHSEYSRCENNNLCEYIPSSNMIRYQTLLHNIPLYIDENVVVTDPMIEQGKQLAYLLSSIVQEVFHMSQSVVHLFRDINSTRIAFNNKGALFFNLRYFEQVFVNDPEFNLEND</sequence>